<evidence type="ECO:0000313" key="1">
    <source>
        <dbReference type="EMBL" id="AVZ45630.1"/>
    </source>
</evidence>
<protein>
    <submittedName>
        <fullName evidence="1">Uncharacterized protein</fullName>
    </submittedName>
</protein>
<dbReference type="Proteomes" id="UP000294705">
    <property type="component" value="Segment"/>
</dbReference>
<evidence type="ECO:0000313" key="2">
    <source>
        <dbReference type="Proteomes" id="UP000294705"/>
    </source>
</evidence>
<proteinExistence type="predicted"/>
<keyword evidence="2" id="KW-1185">Reference proteome</keyword>
<gene>
    <name evidence="1" type="ORF">vBEcoMRo157lw_00085</name>
</gene>
<name>A0A494RGN4_9CAUD</name>
<dbReference type="EMBL" id="MH051335">
    <property type="protein sequence ID" value="AVZ45630.1"/>
    <property type="molecule type" value="Genomic_DNA"/>
</dbReference>
<organism evidence="1 2">
    <name type="scientific">Escherichia phage vB_EcoM-Ro157lw</name>
    <dbReference type="NCBI Taxonomy" id="2144177"/>
    <lineage>
        <taxon>Viruses</taxon>
        <taxon>Duplodnaviria</taxon>
        <taxon>Heunggongvirae</taxon>
        <taxon>Uroviricota</taxon>
        <taxon>Caudoviricetes</taxon>
        <taxon>Lindbergviridae</taxon>
        <taxon>Wifcevirus</taxon>
        <taxon>Wifcevirus Ro157lw</taxon>
    </lineage>
</organism>
<accession>A0A494RGN4</accession>
<sequence>MAHVKDETLYGAEIKKRVREMAEGGTLIPSRVRCDHVIGVSGTKEMGVLVKDIRVGDVMVIDRQARVVIQVQPNDDEGCVLLKLKKLSSSPAKAVIKKVWPEGLRKLIRRPVENV</sequence>
<reference evidence="1 2" key="1">
    <citation type="submission" date="2018-03" db="EMBL/GenBank/DDBJ databases">
        <title>Genomics characterization of novel bacteriophages specific to non-O157 and O157 Shiga toxin-producing Escherichia coli (STEC) in non-fecal composts.</title>
        <authorList>
            <person name="Liao Y.-T."/>
            <person name="Sun X."/>
            <person name="Quintela I.A."/>
            <person name="Bridges D.F."/>
            <person name="Liu F."/>
            <person name="Zhang Y."/>
            <person name="Salvador A."/>
            <person name="Wu V.C.H."/>
        </authorList>
    </citation>
    <scope>NUCLEOTIDE SEQUENCE [LARGE SCALE GENOMIC DNA]</scope>
</reference>